<keyword evidence="1" id="KW-0472">Membrane</keyword>
<dbReference type="AlphaFoldDB" id="A0A0K8J8I8"/>
<feature type="transmembrane region" description="Helical" evidence="1">
    <location>
        <begin position="31"/>
        <end position="50"/>
    </location>
</feature>
<dbReference type="RefSeq" id="WP_058259122.1">
    <property type="nucleotide sequence ID" value="NZ_DUPS01000024.1"/>
</dbReference>
<evidence type="ECO:0000313" key="3">
    <source>
        <dbReference type="Proteomes" id="UP000196053"/>
    </source>
</evidence>
<evidence type="ECO:0000256" key="1">
    <source>
        <dbReference type="SAM" id="Phobius"/>
    </source>
</evidence>
<evidence type="ECO:0000313" key="2">
    <source>
        <dbReference type="EMBL" id="CUH93915.1"/>
    </source>
</evidence>
<accession>A0A0K8J8I8</accession>
<dbReference type="KEGG" id="hsd:SD1D_2404"/>
<sequence length="135" mass="15861">MKEKRSVILYGLSFIIAILGEAYLLNVGDPHIFSIVGIGIVVILTGYLWLESIWEYRASNINKFRYLWEISKEEEAKKEDARYREIINLQKATYTAIKKSQLKMQEEMTELSKKMDQLILLQKEILNSNEKEKDE</sequence>
<protein>
    <submittedName>
        <fullName evidence="2">Uncharacterized protein</fullName>
    </submittedName>
</protein>
<gene>
    <name evidence="2" type="ORF">SD1D_2404</name>
</gene>
<dbReference type="OrthoDB" id="10006755at2"/>
<keyword evidence="1" id="KW-1133">Transmembrane helix</keyword>
<dbReference type="Proteomes" id="UP000196053">
    <property type="component" value="Chromosome I"/>
</dbReference>
<organism evidence="2 3">
    <name type="scientific">Herbinix luporum</name>
    <dbReference type="NCBI Taxonomy" id="1679721"/>
    <lineage>
        <taxon>Bacteria</taxon>
        <taxon>Bacillati</taxon>
        <taxon>Bacillota</taxon>
        <taxon>Clostridia</taxon>
        <taxon>Lachnospirales</taxon>
        <taxon>Lachnospiraceae</taxon>
        <taxon>Herbinix</taxon>
    </lineage>
</organism>
<name>A0A0K8J8I8_9FIRM</name>
<feature type="transmembrane region" description="Helical" evidence="1">
    <location>
        <begin position="7"/>
        <end position="25"/>
    </location>
</feature>
<keyword evidence="3" id="KW-1185">Reference proteome</keyword>
<proteinExistence type="predicted"/>
<reference evidence="3" key="1">
    <citation type="submission" date="2015-09" db="EMBL/GenBank/DDBJ databases">
        <authorList>
            <person name="Wibberg D."/>
        </authorList>
    </citation>
    <scope>NUCLEOTIDE SEQUENCE [LARGE SCALE GENOMIC DNA]</scope>
    <source>
        <strain evidence="3">SD1D</strain>
    </source>
</reference>
<keyword evidence="1" id="KW-0812">Transmembrane</keyword>
<dbReference type="EMBL" id="LN879430">
    <property type="protein sequence ID" value="CUH93915.1"/>
    <property type="molecule type" value="Genomic_DNA"/>
</dbReference>